<dbReference type="GO" id="GO:0006635">
    <property type="term" value="P:fatty acid beta-oxidation"/>
    <property type="evidence" value="ECO:0007669"/>
    <property type="project" value="TreeGrafter"/>
</dbReference>
<accession>X1MDA8</accession>
<sequence>VVGGYALGGGLELALACDFIYATEEAKLGQTEARLGFVSGRGGSYRLSRRIGVPKAKELFYTGKILSSREAYEVGIVNFVGSRNEVESHLDASLKMIASNSCTAVSEMKKILNRCYDDNLKTIANDEKMASRRCITDSDTLNRINQFLNKK</sequence>
<comment type="caution">
    <text evidence="1">The sequence shown here is derived from an EMBL/GenBank/DDBJ whole genome shotgun (WGS) entry which is preliminary data.</text>
</comment>
<dbReference type="Gene3D" id="3.90.226.10">
    <property type="entry name" value="2-enoyl-CoA Hydratase, Chain A, domain 1"/>
    <property type="match status" value="1"/>
</dbReference>
<organism evidence="1">
    <name type="scientific">marine sediment metagenome</name>
    <dbReference type="NCBI Taxonomy" id="412755"/>
    <lineage>
        <taxon>unclassified sequences</taxon>
        <taxon>metagenomes</taxon>
        <taxon>ecological metagenomes</taxon>
    </lineage>
</organism>
<dbReference type="InterPro" id="IPR029045">
    <property type="entry name" value="ClpP/crotonase-like_dom_sf"/>
</dbReference>
<dbReference type="GO" id="GO:0003824">
    <property type="term" value="F:catalytic activity"/>
    <property type="evidence" value="ECO:0007669"/>
    <property type="project" value="UniProtKB-ARBA"/>
</dbReference>
<evidence type="ECO:0008006" key="2">
    <source>
        <dbReference type="Google" id="ProtNLM"/>
    </source>
</evidence>
<dbReference type="SUPFAM" id="SSF52096">
    <property type="entry name" value="ClpP/crotonase"/>
    <property type="match status" value="1"/>
</dbReference>
<reference evidence="1" key="1">
    <citation type="journal article" date="2014" name="Front. Microbiol.">
        <title>High frequency of phylogenetically diverse reductive dehalogenase-homologous genes in deep subseafloor sedimentary metagenomes.</title>
        <authorList>
            <person name="Kawai M."/>
            <person name="Futagami T."/>
            <person name="Toyoda A."/>
            <person name="Takaki Y."/>
            <person name="Nishi S."/>
            <person name="Hori S."/>
            <person name="Arai W."/>
            <person name="Tsubouchi T."/>
            <person name="Morono Y."/>
            <person name="Uchiyama I."/>
            <person name="Ito T."/>
            <person name="Fujiyama A."/>
            <person name="Inagaki F."/>
            <person name="Takami H."/>
        </authorList>
    </citation>
    <scope>NUCLEOTIDE SEQUENCE</scope>
    <source>
        <strain evidence="1">Expedition CK06-06</strain>
    </source>
</reference>
<dbReference type="EMBL" id="BARV01008490">
    <property type="protein sequence ID" value="GAI04359.1"/>
    <property type="molecule type" value="Genomic_DNA"/>
</dbReference>
<dbReference type="InterPro" id="IPR001753">
    <property type="entry name" value="Enoyl-CoA_hydra/iso"/>
</dbReference>
<dbReference type="AlphaFoldDB" id="X1MDA8"/>
<protein>
    <recommendedName>
        <fullName evidence="2">Enoyl-CoA hydratase</fullName>
    </recommendedName>
</protein>
<evidence type="ECO:0000313" key="1">
    <source>
        <dbReference type="EMBL" id="GAI04359.1"/>
    </source>
</evidence>
<dbReference type="PANTHER" id="PTHR11941:SF54">
    <property type="entry name" value="ENOYL-COA HYDRATASE, MITOCHONDRIAL"/>
    <property type="match status" value="1"/>
</dbReference>
<dbReference type="PANTHER" id="PTHR11941">
    <property type="entry name" value="ENOYL-COA HYDRATASE-RELATED"/>
    <property type="match status" value="1"/>
</dbReference>
<feature type="non-terminal residue" evidence="1">
    <location>
        <position position="1"/>
    </location>
</feature>
<gene>
    <name evidence="1" type="ORF">S06H3_17057</name>
</gene>
<name>X1MDA8_9ZZZZ</name>
<dbReference type="Pfam" id="PF00378">
    <property type="entry name" value="ECH_1"/>
    <property type="match status" value="1"/>
</dbReference>
<proteinExistence type="predicted"/>
<dbReference type="CDD" id="cd06558">
    <property type="entry name" value="crotonase-like"/>
    <property type="match status" value="1"/>
</dbReference>